<sequence length="225" mass="24514">MAEPDEEVSLDLSQCGSGWGILTSSTCEMTSVKPASSGVYWCESKHRQSSNAVSIASHDDSDLVFLTVSPDSSQLSEYENLSLSCGETTAALTDGASKGSHMQVIPLTISFSSVQLNVLSHQQSVCPRSANQQPSSLRPATSTDTPSSHPESAPSELRLLRVIRYIVVISPYFMSTVLMVSKYRQRPTERTSPVSMTTPPPTEDDERPDRESNDDTADVTTEHHF</sequence>
<feature type="compositionally biased region" description="Polar residues" evidence="1">
    <location>
        <begin position="125"/>
        <end position="150"/>
    </location>
</feature>
<name>A0AAD3NLE6_LATJO</name>
<evidence type="ECO:0000313" key="3">
    <source>
        <dbReference type="Proteomes" id="UP001279410"/>
    </source>
</evidence>
<evidence type="ECO:0000256" key="1">
    <source>
        <dbReference type="SAM" id="MobiDB-lite"/>
    </source>
</evidence>
<feature type="region of interest" description="Disordered" evidence="1">
    <location>
        <begin position="184"/>
        <end position="225"/>
    </location>
</feature>
<proteinExistence type="predicted"/>
<dbReference type="AlphaFoldDB" id="A0AAD3NLE6"/>
<reference evidence="2" key="1">
    <citation type="submission" date="2022-08" db="EMBL/GenBank/DDBJ databases">
        <title>Genome sequencing of akame (Lates japonicus).</title>
        <authorList>
            <person name="Hashiguchi Y."/>
            <person name="Takahashi H."/>
        </authorList>
    </citation>
    <scope>NUCLEOTIDE SEQUENCE</scope>
    <source>
        <strain evidence="2">Kochi</strain>
    </source>
</reference>
<evidence type="ECO:0000313" key="2">
    <source>
        <dbReference type="EMBL" id="GLD74139.1"/>
    </source>
</evidence>
<dbReference type="EMBL" id="BRZM01002012">
    <property type="protein sequence ID" value="GLD74139.1"/>
    <property type="molecule type" value="Genomic_DNA"/>
</dbReference>
<keyword evidence="3" id="KW-1185">Reference proteome</keyword>
<protein>
    <submittedName>
        <fullName evidence="2">Sialoadhesin-like protein</fullName>
    </submittedName>
</protein>
<feature type="region of interest" description="Disordered" evidence="1">
    <location>
        <begin position="125"/>
        <end position="154"/>
    </location>
</feature>
<dbReference type="Proteomes" id="UP001279410">
    <property type="component" value="Unassembled WGS sequence"/>
</dbReference>
<gene>
    <name evidence="2" type="ORF">AKAME5_002546700</name>
</gene>
<organism evidence="2 3">
    <name type="scientific">Lates japonicus</name>
    <name type="common">Japanese lates</name>
    <dbReference type="NCBI Taxonomy" id="270547"/>
    <lineage>
        <taxon>Eukaryota</taxon>
        <taxon>Metazoa</taxon>
        <taxon>Chordata</taxon>
        <taxon>Craniata</taxon>
        <taxon>Vertebrata</taxon>
        <taxon>Euteleostomi</taxon>
        <taxon>Actinopterygii</taxon>
        <taxon>Neopterygii</taxon>
        <taxon>Teleostei</taxon>
        <taxon>Neoteleostei</taxon>
        <taxon>Acanthomorphata</taxon>
        <taxon>Carangaria</taxon>
        <taxon>Carangaria incertae sedis</taxon>
        <taxon>Centropomidae</taxon>
        <taxon>Lates</taxon>
    </lineage>
</organism>
<comment type="caution">
    <text evidence="2">The sequence shown here is derived from an EMBL/GenBank/DDBJ whole genome shotgun (WGS) entry which is preliminary data.</text>
</comment>
<accession>A0AAD3NLE6</accession>